<dbReference type="Proteomes" id="UP000649617">
    <property type="component" value="Unassembled WGS sequence"/>
</dbReference>
<evidence type="ECO:0000256" key="4">
    <source>
        <dbReference type="ARBA" id="ARBA00023136"/>
    </source>
</evidence>
<keyword evidence="3" id="KW-0677">Repeat</keyword>
<keyword evidence="6" id="KW-0813">Transport</keyword>
<sequence>MVRTRLAAARVFADEVSYRGFGDCFWSTWRQGGVRGLYAGCFASMLEIAPYSAIVFTAYEGIKQRLLPVGSTGVLPSGPQILAGVTSGLTAASICYPMDTVRRQLMLDGALGFDARYGGSLWKCCNHLWRQGGFPLFYRGWTATLLKAVPTVTITFLTKDFLSEMLKRS</sequence>
<evidence type="ECO:0000256" key="3">
    <source>
        <dbReference type="ARBA" id="ARBA00022737"/>
    </source>
</evidence>
<feature type="repeat" description="Solcar" evidence="5">
    <location>
        <begin position="79"/>
        <end position="165"/>
    </location>
</feature>
<dbReference type="Pfam" id="PF00153">
    <property type="entry name" value="Mito_carr"/>
    <property type="match status" value="2"/>
</dbReference>
<reference evidence="8" key="1">
    <citation type="submission" date="2021-02" db="EMBL/GenBank/DDBJ databases">
        <authorList>
            <person name="Dougan E. K."/>
            <person name="Rhodes N."/>
            <person name="Thang M."/>
            <person name="Chan C."/>
        </authorList>
    </citation>
    <scope>NUCLEOTIDE SEQUENCE</scope>
</reference>
<keyword evidence="7" id="KW-1133">Transmembrane helix</keyword>
<feature type="transmembrane region" description="Helical" evidence="7">
    <location>
        <begin position="37"/>
        <end position="59"/>
    </location>
</feature>
<keyword evidence="4 5" id="KW-0472">Membrane</keyword>
<evidence type="ECO:0000313" key="9">
    <source>
        <dbReference type="Proteomes" id="UP000649617"/>
    </source>
</evidence>
<protein>
    <submittedName>
        <fullName evidence="8">McfB protein</fullName>
    </submittedName>
</protein>
<evidence type="ECO:0000313" key="8">
    <source>
        <dbReference type="EMBL" id="CAE7775814.1"/>
    </source>
</evidence>
<comment type="caution">
    <text evidence="8">The sequence shown here is derived from an EMBL/GenBank/DDBJ whole genome shotgun (WGS) entry which is preliminary data.</text>
</comment>
<evidence type="ECO:0000256" key="2">
    <source>
        <dbReference type="ARBA" id="ARBA00022692"/>
    </source>
</evidence>
<organism evidence="8 9">
    <name type="scientific">Symbiodinium pilosum</name>
    <name type="common">Dinoflagellate</name>
    <dbReference type="NCBI Taxonomy" id="2952"/>
    <lineage>
        <taxon>Eukaryota</taxon>
        <taxon>Sar</taxon>
        <taxon>Alveolata</taxon>
        <taxon>Dinophyceae</taxon>
        <taxon>Suessiales</taxon>
        <taxon>Symbiodiniaceae</taxon>
        <taxon>Symbiodinium</taxon>
    </lineage>
</organism>
<evidence type="ECO:0000256" key="6">
    <source>
        <dbReference type="RuleBase" id="RU000488"/>
    </source>
</evidence>
<comment type="similarity">
    <text evidence="6">Belongs to the mitochondrial carrier (TC 2.A.29) family.</text>
</comment>
<dbReference type="GO" id="GO:0016020">
    <property type="term" value="C:membrane"/>
    <property type="evidence" value="ECO:0007669"/>
    <property type="project" value="UniProtKB-SubCell"/>
</dbReference>
<dbReference type="PANTHER" id="PTHR24089">
    <property type="entry name" value="SOLUTE CARRIER FAMILY 25"/>
    <property type="match status" value="1"/>
</dbReference>
<feature type="repeat" description="Solcar" evidence="5">
    <location>
        <begin position="1"/>
        <end position="65"/>
    </location>
</feature>
<feature type="transmembrane region" description="Helical" evidence="7">
    <location>
        <begin position="79"/>
        <end position="98"/>
    </location>
</feature>
<dbReference type="InterPro" id="IPR018108">
    <property type="entry name" value="MCP_transmembrane"/>
</dbReference>
<evidence type="ECO:0000256" key="1">
    <source>
        <dbReference type="ARBA" id="ARBA00004141"/>
    </source>
</evidence>
<dbReference type="InterPro" id="IPR023395">
    <property type="entry name" value="MCP_dom_sf"/>
</dbReference>
<accession>A0A812YHH1</accession>
<keyword evidence="2 5" id="KW-0812">Transmembrane</keyword>
<dbReference type="EMBL" id="CAJNIZ010047782">
    <property type="protein sequence ID" value="CAE7775814.1"/>
    <property type="molecule type" value="Genomic_DNA"/>
</dbReference>
<dbReference type="AlphaFoldDB" id="A0A812YHH1"/>
<gene>
    <name evidence="8" type="primary">mcfB</name>
    <name evidence="8" type="ORF">SPIL2461_LOCUS22962</name>
</gene>
<evidence type="ECO:0000256" key="7">
    <source>
        <dbReference type="SAM" id="Phobius"/>
    </source>
</evidence>
<proteinExistence type="inferred from homology"/>
<name>A0A812YHH1_SYMPI</name>
<evidence type="ECO:0000256" key="5">
    <source>
        <dbReference type="PROSITE-ProRule" id="PRU00282"/>
    </source>
</evidence>
<keyword evidence="9" id="KW-1185">Reference proteome</keyword>
<dbReference type="SUPFAM" id="SSF103506">
    <property type="entry name" value="Mitochondrial carrier"/>
    <property type="match status" value="1"/>
</dbReference>
<comment type="subcellular location">
    <subcellularLocation>
        <location evidence="1">Membrane</location>
        <topology evidence="1">Multi-pass membrane protein</topology>
    </subcellularLocation>
</comment>
<dbReference type="OrthoDB" id="270584at2759"/>
<dbReference type="PROSITE" id="PS50920">
    <property type="entry name" value="SOLCAR"/>
    <property type="match status" value="2"/>
</dbReference>
<dbReference type="Gene3D" id="1.50.40.10">
    <property type="entry name" value="Mitochondrial carrier domain"/>
    <property type="match status" value="1"/>
</dbReference>